<reference evidence="1" key="1">
    <citation type="submission" date="2016-04" db="EMBL/GenBank/DDBJ databases">
        <authorList>
            <person name="Calderon-Fernandez G.M.Sr."/>
        </authorList>
    </citation>
    <scope>NUCLEOTIDE SEQUENCE</scope>
    <source>
        <strain evidence="1">Int1</strain>
        <tissue evidence="1">Integument</tissue>
    </source>
</reference>
<dbReference type="EMBL" id="GEMB01001980">
    <property type="protein sequence ID" value="JAS01197.1"/>
    <property type="molecule type" value="Transcribed_RNA"/>
</dbReference>
<protein>
    <submittedName>
        <fullName evidence="1">Latrophilin cirl isoform x1</fullName>
    </submittedName>
</protein>
<dbReference type="AlphaFoldDB" id="A0A170ZQM6"/>
<accession>A0A170ZQM6</accession>
<feature type="non-terminal residue" evidence="1">
    <location>
        <position position="1"/>
    </location>
</feature>
<organism evidence="1">
    <name type="scientific">Triatoma infestans</name>
    <name type="common">Assassin bug</name>
    <dbReference type="NCBI Taxonomy" id="30076"/>
    <lineage>
        <taxon>Eukaryota</taxon>
        <taxon>Metazoa</taxon>
        <taxon>Ecdysozoa</taxon>
        <taxon>Arthropoda</taxon>
        <taxon>Hexapoda</taxon>
        <taxon>Insecta</taxon>
        <taxon>Pterygota</taxon>
        <taxon>Neoptera</taxon>
        <taxon>Paraneoptera</taxon>
        <taxon>Hemiptera</taxon>
        <taxon>Heteroptera</taxon>
        <taxon>Panheteroptera</taxon>
        <taxon>Cimicomorpha</taxon>
        <taxon>Reduviidae</taxon>
        <taxon>Triatominae</taxon>
        <taxon>Triatoma</taxon>
    </lineage>
</organism>
<reference evidence="1" key="2">
    <citation type="journal article" date="2017" name="J. Med. Entomol.">
        <title>Transcriptome Analysis of the Triatoma infestans (Hemiptera: Reduviidae) Integument.</title>
        <authorList>
            <person name="Calderon-Fernandez G.M."/>
            <person name="Moriconi D.E."/>
            <person name="Dulbecco A.B."/>
            <person name="Juarez M.P."/>
        </authorList>
    </citation>
    <scope>NUCLEOTIDE SEQUENCE</scope>
    <source>
        <strain evidence="1">Int1</strain>
        <tissue evidence="1">Integument</tissue>
    </source>
</reference>
<proteinExistence type="predicted"/>
<evidence type="ECO:0000313" key="1">
    <source>
        <dbReference type="EMBL" id="JAS01197.1"/>
    </source>
</evidence>
<sequence>CSSLFSGHFVINSLKTLSELAWWRQLFHLLDKLFIH</sequence>
<name>A0A170ZQM6_TRIIF</name>